<reference evidence="1 2" key="1">
    <citation type="submission" date="2023-01" db="EMBL/GenBank/DDBJ databases">
        <title>Novel species of the genus Vogesella isolated from rivers.</title>
        <authorList>
            <person name="Lu H."/>
        </authorList>
    </citation>
    <scope>NUCLEOTIDE SEQUENCE [LARGE SCALE GENOMIC DNA]</scope>
    <source>
        <strain evidence="1 2">SH7W</strain>
    </source>
</reference>
<gene>
    <name evidence="1" type="ORF">PQU93_17345</name>
</gene>
<accession>A0ABT5I8L5</accession>
<keyword evidence="2" id="KW-1185">Reference proteome</keyword>
<proteinExistence type="predicted"/>
<evidence type="ECO:0000313" key="1">
    <source>
        <dbReference type="EMBL" id="MDC7692529.1"/>
    </source>
</evidence>
<comment type="caution">
    <text evidence="1">The sequence shown here is derived from an EMBL/GenBank/DDBJ whole genome shotgun (WGS) entry which is preliminary data.</text>
</comment>
<dbReference type="RefSeq" id="WP_272804115.1">
    <property type="nucleotide sequence ID" value="NZ_JAQQKY010000015.1"/>
</dbReference>
<dbReference type="EMBL" id="JAQQKY010000015">
    <property type="protein sequence ID" value="MDC7692529.1"/>
    <property type="molecule type" value="Genomic_DNA"/>
</dbReference>
<dbReference type="Proteomes" id="UP001221566">
    <property type="component" value="Unassembled WGS sequence"/>
</dbReference>
<evidence type="ECO:0000313" key="2">
    <source>
        <dbReference type="Proteomes" id="UP001221566"/>
    </source>
</evidence>
<protein>
    <submittedName>
        <fullName evidence="1">Uncharacterized protein</fullName>
    </submittedName>
</protein>
<sequence>MTEGKKIWFMTVRTEEDVHAQALGFTKQFYAYAYADSAAEAAAVGVKWYAEKKGIPCTVKESECLPAKQQAFDTYSFPHQIINIPADVLAGIYDRRGYPESLRDAAFRV</sequence>
<name>A0ABT5I8L5_VOGIN</name>
<organism evidence="1 2">
    <name type="scientific">Vogesella indigofera</name>
    <name type="common">Pseudomonas indigofera</name>
    <dbReference type="NCBI Taxonomy" id="45465"/>
    <lineage>
        <taxon>Bacteria</taxon>
        <taxon>Pseudomonadati</taxon>
        <taxon>Pseudomonadota</taxon>
        <taxon>Betaproteobacteria</taxon>
        <taxon>Neisseriales</taxon>
        <taxon>Chromobacteriaceae</taxon>
        <taxon>Vogesella</taxon>
    </lineage>
</organism>